<comment type="caution">
    <text evidence="3">The sequence shown here is derived from an EMBL/GenBank/DDBJ whole genome shotgun (WGS) entry which is preliminary data.</text>
</comment>
<protein>
    <submittedName>
        <fullName evidence="3">DUF4211 domain-containing protein</fullName>
    </submittedName>
</protein>
<organism evidence="3 4">
    <name type="scientific">Favolaschia claudopus</name>
    <dbReference type="NCBI Taxonomy" id="2862362"/>
    <lineage>
        <taxon>Eukaryota</taxon>
        <taxon>Fungi</taxon>
        <taxon>Dikarya</taxon>
        <taxon>Basidiomycota</taxon>
        <taxon>Agaricomycotina</taxon>
        <taxon>Agaricomycetes</taxon>
        <taxon>Agaricomycetidae</taxon>
        <taxon>Agaricales</taxon>
        <taxon>Marasmiineae</taxon>
        <taxon>Mycenaceae</taxon>
        <taxon>Favolaschia</taxon>
    </lineage>
</organism>
<feature type="compositionally biased region" description="Polar residues" evidence="1">
    <location>
        <begin position="249"/>
        <end position="264"/>
    </location>
</feature>
<feature type="compositionally biased region" description="Low complexity" evidence="1">
    <location>
        <begin position="18"/>
        <end position="32"/>
    </location>
</feature>
<name>A0AAW0ACK5_9AGAR</name>
<feature type="domain" description="DUF4211" evidence="2">
    <location>
        <begin position="279"/>
        <end position="396"/>
    </location>
</feature>
<keyword evidence="4" id="KW-1185">Reference proteome</keyword>
<evidence type="ECO:0000313" key="4">
    <source>
        <dbReference type="Proteomes" id="UP001362999"/>
    </source>
</evidence>
<evidence type="ECO:0000259" key="2">
    <source>
        <dbReference type="Pfam" id="PF13926"/>
    </source>
</evidence>
<sequence length="535" mass="60373">MRTRGQVEVVMILRTPRKVSSSSRAASKGSHSQATPVTPRRNPRRGNQDKLESFASGSRIVKEEPLPTKLFSSDEEDNGFVEEGEPSPPNLFASDDEHLERSPPSKKRRRSLEADASDSDVGNAPRKPRLHRRLYSPTAGDSEDDLATPSKSKARKQSIGRESIVPDSEASSTIQGHQDDASTADTADLNDLEHSPTPSPTGPTPKQEKAAALTRLKLKREQRSSPRSARKTVVKEASDSEDESLAWDPNSSASETGHSNSTYESEAESSEDQHDRDSFIDDANLPSETDPELVNALSPEYYARRDVEEHFTEYVEFLVKRHFDPDLLQNVSENDKWSYEAAIRTMRQRTEAVAESMVLSTWSTPFTTTLDRPLLLGPMTAEDKDCQACWKRGNKACNTSGCCTLTTVAGFYNRETFENVLETDADVEYGKTTTHDFENSALAPKFHYRPGFRLVVGAQCARRAVAYHQARHYLYHLYMRIEHEIERLCDVDPRLEKKLKDLLETLNEKDKDDKYPGFMTELWNDFCLDSKQWES</sequence>
<dbReference type="Proteomes" id="UP001362999">
    <property type="component" value="Unassembled WGS sequence"/>
</dbReference>
<dbReference type="Pfam" id="PF13926">
    <property type="entry name" value="DUF4211"/>
    <property type="match status" value="1"/>
</dbReference>
<evidence type="ECO:0000313" key="3">
    <source>
        <dbReference type="EMBL" id="KAK7006753.1"/>
    </source>
</evidence>
<reference evidence="3 4" key="1">
    <citation type="journal article" date="2024" name="J Genomics">
        <title>Draft genome sequencing and assembly of Favolaschia claudopus CIRM-BRFM 2984 isolated from oak limbs.</title>
        <authorList>
            <person name="Navarro D."/>
            <person name="Drula E."/>
            <person name="Chaduli D."/>
            <person name="Cazenave R."/>
            <person name="Ahrendt S."/>
            <person name="Wang J."/>
            <person name="Lipzen A."/>
            <person name="Daum C."/>
            <person name="Barry K."/>
            <person name="Grigoriev I.V."/>
            <person name="Favel A."/>
            <person name="Rosso M.N."/>
            <person name="Martin F."/>
        </authorList>
    </citation>
    <scope>NUCLEOTIDE SEQUENCE [LARGE SCALE GENOMIC DNA]</scope>
    <source>
        <strain evidence="3 4">CIRM-BRFM 2984</strain>
    </source>
</reference>
<accession>A0AAW0ACK5</accession>
<dbReference type="InterPro" id="IPR025451">
    <property type="entry name" value="DUF4211"/>
</dbReference>
<feature type="compositionally biased region" description="Acidic residues" evidence="1">
    <location>
        <begin position="73"/>
        <end position="85"/>
    </location>
</feature>
<evidence type="ECO:0000256" key="1">
    <source>
        <dbReference type="SAM" id="MobiDB-lite"/>
    </source>
</evidence>
<proteinExistence type="predicted"/>
<feature type="region of interest" description="Disordered" evidence="1">
    <location>
        <begin position="1"/>
        <end position="293"/>
    </location>
</feature>
<dbReference type="EMBL" id="JAWWNJ010000075">
    <property type="protein sequence ID" value="KAK7006753.1"/>
    <property type="molecule type" value="Genomic_DNA"/>
</dbReference>
<feature type="compositionally biased region" description="Polar residues" evidence="1">
    <location>
        <begin position="169"/>
        <end position="185"/>
    </location>
</feature>
<gene>
    <name evidence="3" type="ORF">R3P38DRAFT_3036653</name>
</gene>
<dbReference type="AlphaFoldDB" id="A0AAW0ACK5"/>